<dbReference type="KEGG" id="apes:FOC84_27790"/>
<name>A0A7D4E5B5_9BURK</name>
<evidence type="ECO:0000313" key="4">
    <source>
        <dbReference type="Proteomes" id="UP000500970"/>
    </source>
</evidence>
<evidence type="ECO:0000256" key="1">
    <source>
        <dbReference type="SAM" id="MobiDB-lite"/>
    </source>
</evidence>
<dbReference type="EMBL" id="CP053985">
    <property type="protein sequence ID" value="QKH38530.1"/>
    <property type="molecule type" value="Genomic_DNA"/>
</dbReference>
<dbReference type="InterPro" id="IPR004919">
    <property type="entry name" value="GmrSD_N"/>
</dbReference>
<protein>
    <submittedName>
        <fullName evidence="3">DUF262 domain-containing protein</fullName>
    </submittedName>
</protein>
<accession>A0A7D4E5B5</accession>
<dbReference type="Proteomes" id="UP000500970">
    <property type="component" value="Chromosome"/>
</dbReference>
<reference evidence="3 4" key="1">
    <citation type="submission" date="2020-05" db="EMBL/GenBank/DDBJ databases">
        <title>FDA dAtabase for Regulatory Grade micrObial Sequences (FDA-ARGOS): Supporting development and validation of Infectious Disease Dx tests.</title>
        <authorList>
            <person name="Sproer C."/>
            <person name="Gronow S."/>
            <person name="Severitt S."/>
            <person name="Schroder I."/>
            <person name="Tallon L."/>
            <person name="Sadzewicz L."/>
            <person name="Zhao X."/>
            <person name="Vavikolanu K."/>
            <person name="Mehta A."/>
            <person name="Aluvathingal J."/>
            <person name="Nadendla S."/>
            <person name="Myers T."/>
            <person name="Yan Y."/>
            <person name="Sichtig H."/>
        </authorList>
    </citation>
    <scope>NUCLEOTIDE SEQUENCE [LARGE SCALE GENOMIC DNA]</scope>
    <source>
        <strain evidence="3 4">FDAARGOS_790</strain>
    </source>
</reference>
<dbReference type="Pfam" id="PF03235">
    <property type="entry name" value="GmrSD_N"/>
    <property type="match status" value="1"/>
</dbReference>
<sequence length="395" mass="46354">MNLSPTESNMWSGNHEDKPERLDDRAINERYVRGEGRIVIETNREKLPGFVNQLQDPGYMDLRPFYQRRPRWDARQQSLLIESFIMNIPVPPVFLYERDFNSYEVMDGQQRITAIRDFYSNSFKLKGLQMWPELNGRSYKTLPEKIKAGIDRRSITSIVLMKESTENEEEASFLRETVFERLNTGGIRLERQEIRNALYRGKFNDLLDEITRWDKFRDVWGLPRWVDNEIETNTELLDNPMYAKMGDSEIVLRFFALRHASHYRNGMQGFLDLYMRRASFFGDDDVAFLRDLYDQTLDLAKDIYQDKVFRPYNSGNEKWEPKPHKAFYDAVMVALSSRLHEGGTLRKRSADVIEATKQMFAAHEDGTFTGRGNTKQDILGRISLYDKMLGSLLGQ</sequence>
<keyword evidence="4" id="KW-1185">Reference proteome</keyword>
<dbReference type="AlphaFoldDB" id="A0A7D4E5B5"/>
<dbReference type="PANTHER" id="PTHR39639">
    <property type="entry name" value="CHROMOSOME 16, WHOLE GENOME SHOTGUN SEQUENCE"/>
    <property type="match status" value="1"/>
</dbReference>
<gene>
    <name evidence="3" type="ORF">FOC84_27790</name>
</gene>
<feature type="domain" description="GmrSD restriction endonucleases N-terminal" evidence="2">
    <location>
        <begin position="62"/>
        <end position="199"/>
    </location>
</feature>
<evidence type="ECO:0000313" key="3">
    <source>
        <dbReference type="EMBL" id="QKH38530.1"/>
    </source>
</evidence>
<dbReference type="RefSeq" id="WP_173147953.1">
    <property type="nucleotide sequence ID" value="NZ_CP053985.1"/>
</dbReference>
<organism evidence="3 4">
    <name type="scientific">Achromobacter pestifer</name>
    <dbReference type="NCBI Taxonomy" id="1353889"/>
    <lineage>
        <taxon>Bacteria</taxon>
        <taxon>Pseudomonadati</taxon>
        <taxon>Pseudomonadota</taxon>
        <taxon>Betaproteobacteria</taxon>
        <taxon>Burkholderiales</taxon>
        <taxon>Alcaligenaceae</taxon>
        <taxon>Achromobacter</taxon>
    </lineage>
</organism>
<evidence type="ECO:0000259" key="2">
    <source>
        <dbReference type="Pfam" id="PF03235"/>
    </source>
</evidence>
<proteinExistence type="predicted"/>
<feature type="region of interest" description="Disordered" evidence="1">
    <location>
        <begin position="1"/>
        <end position="23"/>
    </location>
</feature>
<feature type="compositionally biased region" description="Polar residues" evidence="1">
    <location>
        <begin position="1"/>
        <end position="12"/>
    </location>
</feature>
<feature type="compositionally biased region" description="Basic and acidic residues" evidence="1">
    <location>
        <begin position="14"/>
        <end position="23"/>
    </location>
</feature>
<dbReference type="PANTHER" id="PTHR39639:SF1">
    <property type="entry name" value="DUF262 DOMAIN-CONTAINING PROTEIN"/>
    <property type="match status" value="1"/>
</dbReference>